<keyword evidence="2" id="KW-1185">Reference proteome</keyword>
<evidence type="ECO:0000313" key="2">
    <source>
        <dbReference type="Proteomes" id="UP000480178"/>
    </source>
</evidence>
<dbReference type="AlphaFoldDB" id="A0A6C0GWA0"/>
<dbReference type="KEGG" id="rhoz:GXP67_35565"/>
<dbReference type="RefSeq" id="WP_162447547.1">
    <property type="nucleotide sequence ID" value="NZ_CP048222.1"/>
</dbReference>
<dbReference type="Proteomes" id="UP000480178">
    <property type="component" value="Chromosome"/>
</dbReference>
<gene>
    <name evidence="1" type="ORF">GXP67_35565</name>
</gene>
<name>A0A6C0GWA0_9BACT</name>
<reference evidence="1 2" key="1">
    <citation type="submission" date="2020-01" db="EMBL/GenBank/DDBJ databases">
        <authorList>
            <person name="Kim M.K."/>
        </authorList>
    </citation>
    <scope>NUCLEOTIDE SEQUENCE [LARGE SCALE GENOMIC DNA]</scope>
    <source>
        <strain evidence="1 2">172606-1</strain>
    </source>
</reference>
<evidence type="ECO:0000313" key="1">
    <source>
        <dbReference type="EMBL" id="QHT71612.1"/>
    </source>
</evidence>
<sequence>MVLLSLICFACKREKEQLIGHWHIEDGSGSYQAFDITDSLTIERFEFEQSSYFPARFYDGKLYYQGYDDAPPGDKSCPILLKGDSLINTFCTVNGFTAIRLPDCNLKKDYLSEMYLKISLPISRECSVLDSNHYVSFISMGKPQRYLYTGPGAHKKDTILTQVHDVLLPLSAIPEFLHRESLAENGEHLDINVCLNLDKDIPLSAIQSVVEEVVKYKSVKKLYFACQDHSPDLIPYTGIEVNVEKLLEALQSKQYSQLGIQQILTTHLHTITD</sequence>
<accession>A0A6C0GWA0</accession>
<dbReference type="EMBL" id="CP048222">
    <property type="protein sequence ID" value="QHT71612.1"/>
    <property type="molecule type" value="Genomic_DNA"/>
</dbReference>
<protein>
    <submittedName>
        <fullName evidence="1">Uncharacterized protein</fullName>
    </submittedName>
</protein>
<organism evidence="1 2">
    <name type="scientific">Rhodocytophaga rosea</name>
    <dbReference type="NCBI Taxonomy" id="2704465"/>
    <lineage>
        <taxon>Bacteria</taxon>
        <taxon>Pseudomonadati</taxon>
        <taxon>Bacteroidota</taxon>
        <taxon>Cytophagia</taxon>
        <taxon>Cytophagales</taxon>
        <taxon>Rhodocytophagaceae</taxon>
        <taxon>Rhodocytophaga</taxon>
    </lineage>
</organism>
<proteinExistence type="predicted"/>